<keyword evidence="11 17" id="KW-0472">Membrane</keyword>
<evidence type="ECO:0000256" key="1">
    <source>
        <dbReference type="ARBA" id="ARBA00004323"/>
    </source>
</evidence>
<dbReference type="AlphaFoldDB" id="A0A7I8X376"/>
<dbReference type="InterPro" id="IPR052261">
    <property type="entry name" value="Glycosyltransferase_13"/>
</dbReference>
<dbReference type="InterPro" id="IPR004139">
    <property type="entry name" value="Glyco_trans_13"/>
</dbReference>
<dbReference type="PANTHER" id="PTHR10468">
    <property type="entry name" value="PROTEIN O-LINKED-MANNOSE BETA-1,2-N-ACETYLGLUCOSAMINYLTRANSFERASE 1/ALPHA-1,3-MANNOSYL-GLYCOPROTEIN 2-BETA-N-ACETYLGLUCOSAMINYLTRANSFERASE"/>
    <property type="match status" value="1"/>
</dbReference>
<feature type="transmembrane region" description="Helical" evidence="17">
    <location>
        <begin position="35"/>
        <end position="53"/>
    </location>
</feature>
<dbReference type="GO" id="GO:0030145">
    <property type="term" value="F:manganese ion binding"/>
    <property type="evidence" value="ECO:0007669"/>
    <property type="project" value="UniProtKB-UniRule"/>
</dbReference>
<evidence type="ECO:0000256" key="11">
    <source>
        <dbReference type="ARBA" id="ARBA00023136"/>
    </source>
</evidence>
<dbReference type="FunFam" id="3.90.550.10:FF:000252">
    <property type="entry name" value="Protein O-linked-mannose beta-1,2-N-acetylglucosaminyltransferase 1"/>
    <property type="match status" value="1"/>
</dbReference>
<keyword evidence="8 17" id="KW-0735">Signal-anchor</keyword>
<dbReference type="Proteomes" id="UP000659654">
    <property type="component" value="Unassembled WGS sequence"/>
</dbReference>
<comment type="pathway">
    <text evidence="2 17">Protein modification; protein glycosylation.</text>
</comment>
<protein>
    <recommendedName>
        <fullName evidence="14 17">Alpha-1,3-mannosyl-glycoprotein 2-beta-N-acetylglucosaminyltransferase</fullName>
        <shortName evidence="17">GNT-I</shortName>
        <shortName evidence="17">GlcNAc-T I</shortName>
        <ecNumber evidence="14 17">2.4.1.101</ecNumber>
    </recommendedName>
    <alternativeName>
        <fullName evidence="15 17">N-glycosyl-oligosaccharide-glycoprotein N-acetylglucosaminyltransferase I</fullName>
    </alternativeName>
</protein>
<evidence type="ECO:0000256" key="10">
    <source>
        <dbReference type="ARBA" id="ARBA00023034"/>
    </source>
</evidence>
<evidence type="ECO:0000256" key="5">
    <source>
        <dbReference type="ARBA" id="ARBA00022679"/>
    </source>
</evidence>
<evidence type="ECO:0000256" key="4">
    <source>
        <dbReference type="ARBA" id="ARBA00022676"/>
    </source>
</evidence>
<dbReference type="UniPathway" id="UPA00378"/>
<dbReference type="GO" id="GO:0006487">
    <property type="term" value="P:protein N-linked glycosylation"/>
    <property type="evidence" value="ECO:0007669"/>
    <property type="project" value="TreeGrafter"/>
</dbReference>
<comment type="cofactor">
    <cofactor evidence="17">
        <name>Mn(2+)</name>
        <dbReference type="ChEBI" id="CHEBI:29035"/>
    </cofactor>
    <text evidence="17">The cofactor is mostly bound to the substrate.</text>
</comment>
<dbReference type="GO" id="GO:0000139">
    <property type="term" value="C:Golgi membrane"/>
    <property type="evidence" value="ECO:0007669"/>
    <property type="project" value="UniProtKB-SubCell"/>
</dbReference>
<evidence type="ECO:0000256" key="2">
    <source>
        <dbReference type="ARBA" id="ARBA00004922"/>
    </source>
</evidence>
<keyword evidence="19" id="KW-1185">Reference proteome</keyword>
<evidence type="ECO:0000256" key="6">
    <source>
        <dbReference type="ARBA" id="ARBA00022692"/>
    </source>
</evidence>
<evidence type="ECO:0000256" key="3">
    <source>
        <dbReference type="ARBA" id="ARBA00006492"/>
    </source>
</evidence>
<keyword evidence="4 17" id="KW-0328">Glycosyltransferase</keyword>
<keyword evidence="5" id="KW-0808">Transferase</keyword>
<evidence type="ECO:0000256" key="9">
    <source>
        <dbReference type="ARBA" id="ARBA00022989"/>
    </source>
</evidence>
<sequence length="498" mass="57584">MVLHYANHSKFGPNLATAMWKDGCGWNHRRRTTFFWFRIKCLFLVVLAYLAVVRICDVMNSPKETEVPLDTARRQLALPSRVGRILNSAVNGTEARDPIAVLIFCATRAAAIENHLSQVVKQRPSPDLFPIYVSQDGNKQDVAEVVRKYMRDFKNIHFIQHQSSSVGQKGKAYHNIAAHYKWALDSVLANFSAAIITEDDLDIAEDFFSYFEATRKLLDADPTIWCISAWNDNGGNRLVDNNKPDLLYRTDFFPGLGWMIKANVWEELTQKWPAAYWDDFMRTPEARKNRVCIRPEVSRTRHNNRLAGKGSSNGQYKSFLERIAVPKSPVDFSLIDMSRLIRSNYDPEFRSKILQAKPISIEELLSDNKLDPQFAYRISFKDPREFRKFANPLTLMNDVRGGLIRTIYQGVLTFVHKGARIYAVMASVDLQKPFEEKVPDRDVYDVKWDKMSRFLDFESVICKKYSGKCDPYSAEMIEWIKKKHWTKKVANYGEMIVF</sequence>
<keyword evidence="6 17" id="KW-0812">Transmembrane</keyword>
<comment type="similarity">
    <text evidence="3 17">Belongs to the glycosyltransferase 13 family.</text>
</comment>
<dbReference type="OrthoDB" id="440755at2759"/>
<evidence type="ECO:0000256" key="15">
    <source>
        <dbReference type="ARBA" id="ARBA00041712"/>
    </source>
</evidence>
<evidence type="ECO:0000313" key="19">
    <source>
        <dbReference type="Proteomes" id="UP000659654"/>
    </source>
</evidence>
<name>A0A7I8X376_BURXY</name>
<evidence type="ECO:0000256" key="12">
    <source>
        <dbReference type="ARBA" id="ARBA00023211"/>
    </source>
</evidence>
<dbReference type="EMBL" id="CAJFCV020000006">
    <property type="protein sequence ID" value="CAG9128448.1"/>
    <property type="molecule type" value="Genomic_DNA"/>
</dbReference>
<evidence type="ECO:0000256" key="8">
    <source>
        <dbReference type="ARBA" id="ARBA00022968"/>
    </source>
</evidence>
<dbReference type="Pfam" id="PF03071">
    <property type="entry name" value="GNT-I"/>
    <property type="match status" value="1"/>
</dbReference>
<gene>
    <name evidence="18" type="ORF">BXYJ_LOCUS13498</name>
</gene>
<dbReference type="PANTHER" id="PTHR10468:SF3">
    <property type="entry name" value="ALPHA-1,3-MANNOSYL-GLYCOPROTEIN 2-BETA-N-ACETYLGLUCOSAMINYLTRANSFERASE"/>
    <property type="match status" value="1"/>
</dbReference>
<dbReference type="Proteomes" id="UP000582659">
    <property type="component" value="Unassembled WGS sequence"/>
</dbReference>
<keyword evidence="12 17" id="KW-0464">Manganese</keyword>
<organism evidence="18 19">
    <name type="scientific">Bursaphelenchus xylophilus</name>
    <name type="common">Pinewood nematode worm</name>
    <name type="synonym">Aphelenchoides xylophilus</name>
    <dbReference type="NCBI Taxonomy" id="6326"/>
    <lineage>
        <taxon>Eukaryota</taxon>
        <taxon>Metazoa</taxon>
        <taxon>Ecdysozoa</taxon>
        <taxon>Nematoda</taxon>
        <taxon>Chromadorea</taxon>
        <taxon>Rhabditida</taxon>
        <taxon>Tylenchina</taxon>
        <taxon>Tylenchomorpha</taxon>
        <taxon>Aphelenchoidea</taxon>
        <taxon>Aphelenchoididae</taxon>
        <taxon>Bursaphelenchus</taxon>
    </lineage>
</organism>
<proteinExistence type="inferred from homology"/>
<keyword evidence="10 17" id="KW-0333">Golgi apparatus</keyword>
<evidence type="ECO:0000256" key="13">
    <source>
        <dbReference type="ARBA" id="ARBA00037706"/>
    </source>
</evidence>
<evidence type="ECO:0000256" key="7">
    <source>
        <dbReference type="ARBA" id="ARBA00022723"/>
    </source>
</evidence>
<dbReference type="GO" id="GO:0003827">
    <property type="term" value="F:alpha-1,3-mannosylglycoprotein 2-beta-N-acetylglucosaminyltransferase activity"/>
    <property type="evidence" value="ECO:0007669"/>
    <property type="project" value="UniProtKB-UniRule"/>
</dbReference>
<accession>A0A7I8X376</accession>
<evidence type="ECO:0000256" key="14">
    <source>
        <dbReference type="ARBA" id="ARBA00038949"/>
    </source>
</evidence>
<comment type="function">
    <text evidence="13 17">Initiates complex N-linked carbohydrate formation. Essential for the conversion of high-mannose to hybrid and complex N-glycans.</text>
</comment>
<keyword evidence="9 17" id="KW-1133">Transmembrane helix</keyword>
<comment type="subcellular location">
    <subcellularLocation>
        <location evidence="1 17">Golgi apparatus membrane</location>
        <topology evidence="1 17">Single-pass type II membrane protein</topology>
    </subcellularLocation>
</comment>
<dbReference type="Gene3D" id="3.90.550.10">
    <property type="entry name" value="Spore Coat Polysaccharide Biosynthesis Protein SpsA, Chain A"/>
    <property type="match status" value="1"/>
</dbReference>
<dbReference type="EMBL" id="CAJFDI010000006">
    <property type="protein sequence ID" value="CAD5233407.1"/>
    <property type="molecule type" value="Genomic_DNA"/>
</dbReference>
<evidence type="ECO:0000256" key="17">
    <source>
        <dbReference type="RuleBase" id="RU368119"/>
    </source>
</evidence>
<reference evidence="18" key="1">
    <citation type="submission" date="2020-09" db="EMBL/GenBank/DDBJ databases">
        <authorList>
            <person name="Kikuchi T."/>
        </authorList>
    </citation>
    <scope>NUCLEOTIDE SEQUENCE</scope>
    <source>
        <strain evidence="18">Ka4C1</strain>
    </source>
</reference>
<comment type="catalytic activity">
    <reaction evidence="16 17">
        <text>N(4)-(alpha-D-Man-(1-&gt;3)-[alpha-D-Man-(1-&gt;3)-[alpha-D-Man-(1-&gt;6)]-alpha-D-Man-(1-&gt;6)]-beta-D-Man-(1-&gt;4)-beta-D-GlcNAc-(1-&gt;4)-beta-D-GlcNAc)-L-asparaginyl-[protein] (N-glucan mannose isomer 5A1,2) + UDP-N-acetyl-alpha-D-glucosamine = N(4)-{beta-D-GlcNAc-(1-&gt;2)-alpha-D-Man-(1-&gt;3)-[alpha-D-Man-(1-&gt;3)-[alpha-D-Man-(1-&gt;6)]-alpha-D-Man-(1-&gt;6)]-beta-D-Man-(1-&gt;4)-beta-D-GlcNAc-(1-&gt;4)-beta-D-GlcNAc}-L-asparaginyl-[protein] + UDP + H(+)</text>
        <dbReference type="Rhea" id="RHEA:11456"/>
        <dbReference type="Rhea" id="RHEA-COMP:14367"/>
        <dbReference type="Rhea" id="RHEA-COMP:14368"/>
        <dbReference type="ChEBI" id="CHEBI:15378"/>
        <dbReference type="ChEBI" id="CHEBI:57705"/>
        <dbReference type="ChEBI" id="CHEBI:58223"/>
        <dbReference type="ChEBI" id="CHEBI:59087"/>
        <dbReference type="ChEBI" id="CHEBI:60625"/>
        <dbReference type="EC" id="2.4.1.101"/>
    </reaction>
</comment>
<evidence type="ECO:0000313" key="18">
    <source>
        <dbReference type="EMBL" id="CAD5233407.1"/>
    </source>
</evidence>
<dbReference type="SUPFAM" id="SSF53448">
    <property type="entry name" value="Nucleotide-diphospho-sugar transferases"/>
    <property type="match status" value="1"/>
</dbReference>
<dbReference type="EC" id="2.4.1.101" evidence="14 17"/>
<evidence type="ECO:0000256" key="16">
    <source>
        <dbReference type="ARBA" id="ARBA00049421"/>
    </source>
</evidence>
<dbReference type="Gene3D" id="3.10.180.20">
    <property type="entry name" value="N-Acetylglucosaminyltransferase I, Domain 2"/>
    <property type="match status" value="1"/>
</dbReference>
<dbReference type="InterPro" id="IPR029044">
    <property type="entry name" value="Nucleotide-diphossugar_trans"/>
</dbReference>
<dbReference type="SMR" id="A0A7I8X376"/>
<comment type="caution">
    <text evidence="18">The sequence shown here is derived from an EMBL/GenBank/DDBJ whole genome shotgun (WGS) entry which is preliminary data.</text>
</comment>
<keyword evidence="7 17" id="KW-0479">Metal-binding</keyword>